<dbReference type="InterPro" id="IPR000238">
    <property type="entry name" value="RbfA"/>
</dbReference>
<comment type="subcellular location">
    <subcellularLocation>
        <location evidence="2">Cytoplasm</location>
    </subcellularLocation>
</comment>
<comment type="similarity">
    <text evidence="2">Belongs to the RbfA family.</text>
</comment>
<dbReference type="NCBIfam" id="TIGR00082">
    <property type="entry name" value="rbfA"/>
    <property type="match status" value="1"/>
</dbReference>
<dbReference type="RefSeq" id="WP_369017430.1">
    <property type="nucleotide sequence ID" value="NZ_CP121689.1"/>
</dbReference>
<dbReference type="InterPro" id="IPR023799">
    <property type="entry name" value="RbfA_dom_sf"/>
</dbReference>
<dbReference type="PANTHER" id="PTHR33515:SF1">
    <property type="entry name" value="RIBOSOME-BINDING FACTOR A, CHLOROPLASTIC-RELATED"/>
    <property type="match status" value="1"/>
</dbReference>
<keyword evidence="4" id="KW-1185">Reference proteome</keyword>
<gene>
    <name evidence="2 3" type="primary">rbfA</name>
    <name evidence="3" type="ORF">QBE54_06685</name>
</gene>
<dbReference type="SUPFAM" id="SSF89919">
    <property type="entry name" value="Ribosome-binding factor A, RbfA"/>
    <property type="match status" value="1"/>
</dbReference>
<dbReference type="InterPro" id="IPR015946">
    <property type="entry name" value="KH_dom-like_a/b"/>
</dbReference>
<dbReference type="Pfam" id="PF02033">
    <property type="entry name" value="RBFA"/>
    <property type="match status" value="1"/>
</dbReference>
<name>A0ABZ2Y8C9_9BACT</name>
<proteinExistence type="inferred from homology"/>
<comment type="function">
    <text evidence="2">One of several proteins that assist in the late maturation steps of the functional core of the 30S ribosomal subunit. Associates with free 30S ribosomal subunits (but not with 30S subunits that are part of 70S ribosomes or polysomes). Required for efficient processing of 16S rRNA. May interact with the 5'-terminal helix region of 16S rRNA.</text>
</comment>
<keyword evidence="1 2" id="KW-0690">Ribosome biogenesis</keyword>
<keyword evidence="2" id="KW-0963">Cytoplasm</keyword>
<dbReference type="PANTHER" id="PTHR33515">
    <property type="entry name" value="RIBOSOME-BINDING FACTOR A, CHLOROPLASTIC-RELATED"/>
    <property type="match status" value="1"/>
</dbReference>
<organism evidence="3 4">
    <name type="scientific">Thermatribacter velox</name>
    <dbReference type="NCBI Taxonomy" id="3039681"/>
    <lineage>
        <taxon>Bacteria</taxon>
        <taxon>Pseudomonadati</taxon>
        <taxon>Atribacterota</taxon>
        <taxon>Atribacteria</taxon>
        <taxon>Atribacterales</taxon>
        <taxon>Thermatribacteraceae</taxon>
        <taxon>Thermatribacter</taxon>
    </lineage>
</organism>
<dbReference type="Gene3D" id="3.30.300.20">
    <property type="match status" value="1"/>
</dbReference>
<dbReference type="EMBL" id="CP121689">
    <property type="protein sequence ID" value="WZL75284.1"/>
    <property type="molecule type" value="Genomic_DNA"/>
</dbReference>
<evidence type="ECO:0000256" key="2">
    <source>
        <dbReference type="HAMAP-Rule" id="MF_00003"/>
    </source>
</evidence>
<reference evidence="3 4" key="1">
    <citation type="submission" date="2023-03" db="EMBL/GenBank/DDBJ databases">
        <title>Novel Species.</title>
        <authorList>
            <person name="Ma S."/>
        </authorList>
    </citation>
    <scope>NUCLEOTIDE SEQUENCE [LARGE SCALE GENOMIC DNA]</scope>
    <source>
        <strain evidence="3 4">B11</strain>
    </source>
</reference>
<dbReference type="Proteomes" id="UP001461341">
    <property type="component" value="Chromosome"/>
</dbReference>
<comment type="subunit">
    <text evidence="2">Monomer. Binds 30S ribosomal subunits, but not 50S ribosomal subunits or 70S ribosomes.</text>
</comment>
<evidence type="ECO:0000313" key="4">
    <source>
        <dbReference type="Proteomes" id="UP001461341"/>
    </source>
</evidence>
<protein>
    <recommendedName>
        <fullName evidence="2">Ribosome-binding factor A</fullName>
    </recommendedName>
</protein>
<sequence length="126" mass="14452">MKEQRPKRVAELIKREVSKILLSQTSDPRLKRFTIVRVEVSPDLKLAKIFISSSFAETNSEEQFKALQKALGFIKRELSKRLVIKSLPEIQFVPDSTLEKAFQVVELIKRIEKEEHKDAGNVSEGS</sequence>
<dbReference type="HAMAP" id="MF_00003">
    <property type="entry name" value="RbfA"/>
    <property type="match status" value="1"/>
</dbReference>
<evidence type="ECO:0000256" key="1">
    <source>
        <dbReference type="ARBA" id="ARBA00022517"/>
    </source>
</evidence>
<evidence type="ECO:0000313" key="3">
    <source>
        <dbReference type="EMBL" id="WZL75284.1"/>
    </source>
</evidence>
<accession>A0ABZ2Y8C9</accession>